<evidence type="ECO:0000256" key="3">
    <source>
        <dbReference type="ARBA" id="ARBA00023163"/>
    </source>
</evidence>
<dbReference type="EMBL" id="FOOX01000004">
    <property type="protein sequence ID" value="SFG35267.1"/>
    <property type="molecule type" value="Genomic_DNA"/>
</dbReference>
<organism evidence="4 5">
    <name type="scientific">Desulfotruncus arcticus DSM 17038</name>
    <dbReference type="NCBI Taxonomy" id="1121424"/>
    <lineage>
        <taxon>Bacteria</taxon>
        <taxon>Bacillati</taxon>
        <taxon>Bacillota</taxon>
        <taxon>Clostridia</taxon>
        <taxon>Eubacteriales</taxon>
        <taxon>Desulfallaceae</taxon>
        <taxon>Desulfotruncus</taxon>
    </lineage>
</organism>
<dbReference type="OrthoDB" id="1807857at2"/>
<sequence length="145" mass="16679">MENSGATKTLGRTFGYLLLADQPRTLDEIAKDLLFSKATASLTVRQGLVMRIFEKVSIPGERKARYCANTQSWIKASMEKAGEMKTWAELIDRGLSCVPPQCRESRENLLVLKDYFSFINWYLSDISVQYERWKKDEIDESSEKP</sequence>
<reference evidence="5" key="1">
    <citation type="submission" date="2016-10" db="EMBL/GenBank/DDBJ databases">
        <authorList>
            <person name="Varghese N."/>
            <person name="Submissions S."/>
        </authorList>
    </citation>
    <scope>NUCLEOTIDE SEQUENCE [LARGE SCALE GENOMIC DNA]</scope>
    <source>
        <strain evidence="5">DSM 17038</strain>
    </source>
</reference>
<dbReference type="STRING" id="341036.SAMN05660649_01382"/>
<evidence type="ECO:0000256" key="1">
    <source>
        <dbReference type="ARBA" id="ARBA00023015"/>
    </source>
</evidence>
<proteinExistence type="predicted"/>
<dbReference type="AlphaFoldDB" id="A0A1I2R9K2"/>
<name>A0A1I2R9K2_9FIRM</name>
<keyword evidence="1" id="KW-0805">Transcription regulation</keyword>
<dbReference type="InterPro" id="IPR036388">
    <property type="entry name" value="WH-like_DNA-bd_sf"/>
</dbReference>
<keyword evidence="5" id="KW-1185">Reference proteome</keyword>
<accession>A0A1I2R9K2</accession>
<gene>
    <name evidence="4" type="ORF">SAMN05660649_01382</name>
</gene>
<protein>
    <submittedName>
        <fullName evidence="4">DNA-binding transcriptional regulator GbsR, MarR family</fullName>
    </submittedName>
</protein>
<dbReference type="RefSeq" id="WP_092470027.1">
    <property type="nucleotide sequence ID" value="NZ_FOOX01000004.1"/>
</dbReference>
<evidence type="ECO:0000313" key="4">
    <source>
        <dbReference type="EMBL" id="SFG35267.1"/>
    </source>
</evidence>
<dbReference type="SUPFAM" id="SSF46785">
    <property type="entry name" value="Winged helix' DNA-binding domain"/>
    <property type="match status" value="1"/>
</dbReference>
<evidence type="ECO:0000256" key="2">
    <source>
        <dbReference type="ARBA" id="ARBA00023125"/>
    </source>
</evidence>
<evidence type="ECO:0000313" key="5">
    <source>
        <dbReference type="Proteomes" id="UP000199337"/>
    </source>
</evidence>
<keyword evidence="3" id="KW-0804">Transcription</keyword>
<dbReference type="Gene3D" id="1.10.10.10">
    <property type="entry name" value="Winged helix-like DNA-binding domain superfamily/Winged helix DNA-binding domain"/>
    <property type="match status" value="1"/>
</dbReference>
<dbReference type="GO" id="GO:0003677">
    <property type="term" value="F:DNA binding"/>
    <property type="evidence" value="ECO:0007669"/>
    <property type="project" value="UniProtKB-KW"/>
</dbReference>
<dbReference type="PANTHER" id="PTHR38465">
    <property type="entry name" value="HTH-TYPE TRANSCRIPTIONAL REGULATOR MJ1563-RELATED"/>
    <property type="match status" value="1"/>
</dbReference>
<dbReference type="InterPro" id="IPR052362">
    <property type="entry name" value="HTH-GbsR_regulator"/>
</dbReference>
<keyword evidence="2 4" id="KW-0238">DNA-binding</keyword>
<dbReference type="PANTHER" id="PTHR38465:SF1">
    <property type="entry name" value="HTH-TYPE TRANSCRIPTIONAL REGULATOR MJ1563-RELATED"/>
    <property type="match status" value="1"/>
</dbReference>
<dbReference type="InterPro" id="IPR036390">
    <property type="entry name" value="WH_DNA-bd_sf"/>
</dbReference>
<dbReference type="Proteomes" id="UP000199337">
    <property type="component" value="Unassembled WGS sequence"/>
</dbReference>